<protein>
    <submittedName>
        <fullName evidence="1">Uncharacterized protein</fullName>
    </submittedName>
</protein>
<gene>
    <name evidence="1" type="ORF">GGD46_005790</name>
</gene>
<evidence type="ECO:0000313" key="2">
    <source>
        <dbReference type="Proteomes" id="UP000565576"/>
    </source>
</evidence>
<accession>A0A7X0IX98</accession>
<evidence type="ECO:0000313" key="1">
    <source>
        <dbReference type="EMBL" id="MBB6488474.1"/>
    </source>
</evidence>
<reference evidence="1 2" key="1">
    <citation type="submission" date="2020-08" db="EMBL/GenBank/DDBJ databases">
        <title>Genomic Encyclopedia of Type Strains, Phase IV (KMG-V): Genome sequencing to study the core and pangenomes of soil and plant-associated prokaryotes.</title>
        <authorList>
            <person name="Whitman W."/>
        </authorList>
    </citation>
    <scope>NUCLEOTIDE SEQUENCE [LARGE SCALE GENOMIC DNA]</scope>
    <source>
        <strain evidence="1 2">SEMIA 4060</strain>
    </source>
</reference>
<organism evidence="1 2">
    <name type="scientific">Rhizobium lusitanum</name>
    <dbReference type="NCBI Taxonomy" id="293958"/>
    <lineage>
        <taxon>Bacteria</taxon>
        <taxon>Pseudomonadati</taxon>
        <taxon>Pseudomonadota</taxon>
        <taxon>Alphaproteobacteria</taxon>
        <taxon>Hyphomicrobiales</taxon>
        <taxon>Rhizobiaceae</taxon>
        <taxon>Rhizobium/Agrobacterium group</taxon>
        <taxon>Rhizobium</taxon>
    </lineage>
</organism>
<dbReference type="Proteomes" id="UP000565576">
    <property type="component" value="Unassembled WGS sequence"/>
</dbReference>
<proteinExistence type="predicted"/>
<comment type="caution">
    <text evidence="1">The sequence shown here is derived from an EMBL/GenBank/DDBJ whole genome shotgun (WGS) entry which is preliminary data.</text>
</comment>
<sequence>MVKKNGRQQVSIRVANAHAENTMSIDHYHDFVMCRDDSRALSRQESYHVTAIPKAAKSQLADHAWMAK</sequence>
<dbReference type="EMBL" id="JACHBG010000023">
    <property type="protein sequence ID" value="MBB6488474.1"/>
    <property type="molecule type" value="Genomic_DNA"/>
</dbReference>
<dbReference type="AlphaFoldDB" id="A0A7X0IX98"/>
<name>A0A7X0IX98_9HYPH</name>